<dbReference type="PANTHER" id="PTHR10357">
    <property type="entry name" value="ALPHA-AMYLASE FAMILY MEMBER"/>
    <property type="match status" value="1"/>
</dbReference>
<dbReference type="Gene3D" id="3.90.400.10">
    <property type="entry name" value="Oligo-1,6-glucosidase, Domain 2"/>
    <property type="match status" value="1"/>
</dbReference>
<dbReference type="Proteomes" id="UP000324497">
    <property type="component" value="Chromosome"/>
</dbReference>
<dbReference type="Pfam" id="PF00128">
    <property type="entry name" value="Alpha-amylase"/>
    <property type="match status" value="1"/>
</dbReference>
<sequence length="560" mass="64859">MKSDWFKDSVVYQIYPRSFQDSNGDGIGDLNGIRQRLPYLKKLGADVVWLNPIYLSPDKDNGYDIADYRRIQPAYGTLTEFDQLLAGLHQQQMKLLMDLVVNHTSDQHHWFKESRQSKENPYADYYIWRDPVNGHEPNNWGSYFSGSAWTYVPERQQYYLHLFAPGQPDLNWENPKVRQEVYDLMRFWLDRGVDGFRMDVINLISKPAGLPNAPQALGAAYGDVQQVVADGPRLNEFLQEMNREVLAKYDVMTVGEMPGSTPQDAIKYTGLHSHELNMVFQFDHVSLAANPDEKFGKWNDQPIKLADLKKALFRWQTELDGKGWNSLYWNNHDQPRAVSRFATDNPKYRVVAAKMLATTLHFMQGTPYVYEGEEIGMTNVHFKRLDQYEDLESLNAYQQFVEQEHALSAKQMLNYLAKMSRDNARTPMQWNTSEHAGFTQGQPWFDLNPNYSEINVAQALADKNSVFYYYQQMIKLRHQLTVIRYGSFKPLELADPAVLAYQRDYQGSTLKVFSNFSAKTINRDFAEVVNGERLAGNYPTDQGAILRPYETKAYLIKNKK</sequence>
<dbReference type="GO" id="GO:0004556">
    <property type="term" value="F:alpha-amylase activity"/>
    <property type="evidence" value="ECO:0007669"/>
    <property type="project" value="TreeGrafter"/>
</dbReference>
<dbReference type="InterPro" id="IPR006047">
    <property type="entry name" value="GH13_cat_dom"/>
</dbReference>
<organism evidence="5 6">
    <name type="scientific">Liquorilactobacillus nagelii</name>
    <dbReference type="NCBI Taxonomy" id="82688"/>
    <lineage>
        <taxon>Bacteria</taxon>
        <taxon>Bacillati</taxon>
        <taxon>Bacillota</taxon>
        <taxon>Bacilli</taxon>
        <taxon>Lactobacillales</taxon>
        <taxon>Lactobacillaceae</taxon>
        <taxon>Liquorilactobacillus</taxon>
    </lineage>
</organism>
<keyword evidence="6" id="KW-1185">Reference proteome</keyword>
<protein>
    <submittedName>
        <fullName evidence="5">Glucohydrolase</fullName>
    </submittedName>
</protein>
<accession>A0A3S6QY04</accession>
<name>A0A3S6QY04_9LACO</name>
<dbReference type="SUPFAM" id="SSF51011">
    <property type="entry name" value="Glycosyl hydrolase domain"/>
    <property type="match status" value="1"/>
</dbReference>
<keyword evidence="2 5" id="KW-0378">Hydrolase</keyword>
<proteinExistence type="inferred from homology"/>
<dbReference type="Gene3D" id="2.60.40.1180">
    <property type="entry name" value="Golgi alpha-mannosidase II"/>
    <property type="match status" value="1"/>
</dbReference>
<dbReference type="GO" id="GO:0009313">
    <property type="term" value="P:oligosaccharide catabolic process"/>
    <property type="evidence" value="ECO:0007669"/>
    <property type="project" value="TreeGrafter"/>
</dbReference>
<evidence type="ECO:0000256" key="2">
    <source>
        <dbReference type="ARBA" id="ARBA00022801"/>
    </source>
</evidence>
<dbReference type="SUPFAM" id="SSF51445">
    <property type="entry name" value="(Trans)glycosidases"/>
    <property type="match status" value="1"/>
</dbReference>
<feature type="domain" description="Glycosyl hydrolase family 13 catalytic" evidence="4">
    <location>
        <begin position="13"/>
        <end position="425"/>
    </location>
</feature>
<dbReference type="PANTHER" id="PTHR10357:SF184">
    <property type="entry name" value="OLIGO-1,6-GLUCOSIDASE 1"/>
    <property type="match status" value="1"/>
</dbReference>
<evidence type="ECO:0000256" key="1">
    <source>
        <dbReference type="ARBA" id="ARBA00008061"/>
    </source>
</evidence>
<evidence type="ECO:0000313" key="5">
    <source>
        <dbReference type="EMBL" id="AUJ32938.1"/>
    </source>
</evidence>
<dbReference type="KEGG" id="lng:BSQ50_10560"/>
<dbReference type="FunFam" id="3.20.20.80:FF:000014">
    <property type="entry name" value="Alpha,alpha-phosphotrehalase"/>
    <property type="match status" value="1"/>
</dbReference>
<dbReference type="FunFam" id="3.90.400.10:FF:000002">
    <property type="entry name" value="Sucrose isomerase"/>
    <property type="match status" value="1"/>
</dbReference>
<dbReference type="RefSeq" id="WP_148127170.1">
    <property type="nucleotide sequence ID" value="NZ_CP018180.1"/>
</dbReference>
<evidence type="ECO:0000256" key="3">
    <source>
        <dbReference type="ARBA" id="ARBA00023295"/>
    </source>
</evidence>
<dbReference type="AlphaFoldDB" id="A0A3S6QY04"/>
<dbReference type="InterPro" id="IPR013780">
    <property type="entry name" value="Glyco_hydro_b"/>
</dbReference>
<dbReference type="InterPro" id="IPR045857">
    <property type="entry name" value="O16G_dom_2"/>
</dbReference>
<dbReference type="InterPro" id="IPR017853">
    <property type="entry name" value="GH"/>
</dbReference>
<reference evidence="5 6" key="1">
    <citation type="submission" date="2016-11" db="EMBL/GenBank/DDBJ databases">
        <title>Interaction between Lactobacillus species and yeast in water kefir.</title>
        <authorList>
            <person name="Behr J."/>
            <person name="Xu D."/>
            <person name="Vogel R.F."/>
        </authorList>
    </citation>
    <scope>NUCLEOTIDE SEQUENCE [LARGE SCALE GENOMIC DNA]</scope>
    <source>
        <strain evidence="5 6">TMW 1.1827</strain>
    </source>
</reference>
<dbReference type="Gene3D" id="3.20.20.80">
    <property type="entry name" value="Glycosidases"/>
    <property type="match status" value="1"/>
</dbReference>
<dbReference type="SMART" id="SM00642">
    <property type="entry name" value="Aamy"/>
    <property type="match status" value="1"/>
</dbReference>
<keyword evidence="3" id="KW-0326">Glycosidase</keyword>
<evidence type="ECO:0000259" key="4">
    <source>
        <dbReference type="SMART" id="SM00642"/>
    </source>
</evidence>
<dbReference type="NCBIfam" id="NF008183">
    <property type="entry name" value="PRK10933.1"/>
    <property type="match status" value="1"/>
</dbReference>
<dbReference type="CDD" id="cd11333">
    <property type="entry name" value="AmyAc_SI_OligoGlu_DGase"/>
    <property type="match status" value="1"/>
</dbReference>
<dbReference type="EMBL" id="CP018180">
    <property type="protein sequence ID" value="AUJ32938.1"/>
    <property type="molecule type" value="Genomic_DNA"/>
</dbReference>
<gene>
    <name evidence="5" type="ORF">BSQ50_10560</name>
</gene>
<comment type="similarity">
    <text evidence="1">Belongs to the glycosyl hydrolase 13 family.</text>
</comment>
<evidence type="ECO:0000313" key="6">
    <source>
        <dbReference type="Proteomes" id="UP000324497"/>
    </source>
</evidence>